<keyword evidence="2" id="KW-1133">Transmembrane helix</keyword>
<dbReference type="PANTHER" id="PTHR13950:SF9">
    <property type="entry name" value="RABCONNECTIN-3A"/>
    <property type="match status" value="1"/>
</dbReference>
<feature type="domain" description="RAVE complex protein Rav1 C-terminal" evidence="3">
    <location>
        <begin position="995"/>
        <end position="1369"/>
    </location>
</feature>
<dbReference type="SUPFAM" id="SSF50978">
    <property type="entry name" value="WD40 repeat-like"/>
    <property type="match status" value="1"/>
</dbReference>
<dbReference type="GO" id="GO:0007035">
    <property type="term" value="P:vacuolar acidification"/>
    <property type="evidence" value="ECO:0007669"/>
    <property type="project" value="TreeGrafter"/>
</dbReference>
<dbReference type="PANTHER" id="PTHR13950">
    <property type="entry name" value="RABCONNECTIN-RELATED"/>
    <property type="match status" value="1"/>
</dbReference>
<feature type="compositionally biased region" description="Basic and acidic residues" evidence="1">
    <location>
        <begin position="2204"/>
        <end position="2218"/>
    </location>
</feature>
<keyword evidence="2" id="KW-0472">Membrane</keyword>
<dbReference type="OMA" id="WAAMSDS"/>
<dbReference type="InterPro" id="IPR001680">
    <property type="entry name" value="WD40_rpt"/>
</dbReference>
<evidence type="ECO:0000313" key="4">
    <source>
        <dbReference type="EMBL" id="CCC49482.1"/>
    </source>
</evidence>
<feature type="transmembrane region" description="Helical" evidence="2">
    <location>
        <begin position="2263"/>
        <end position="2288"/>
    </location>
</feature>
<dbReference type="Pfam" id="PF12234">
    <property type="entry name" value="Rav1p_C"/>
    <property type="match status" value="1"/>
</dbReference>
<name>G0U084_TRYVY</name>
<reference evidence="4" key="1">
    <citation type="journal article" date="2012" name="Proc. Natl. Acad. Sci. U.S.A.">
        <title>Antigenic diversity is generated by distinct evolutionary mechanisms in African trypanosome species.</title>
        <authorList>
            <person name="Jackson A.P."/>
            <person name="Berry A."/>
            <person name="Aslett M."/>
            <person name="Allison H.C."/>
            <person name="Burton P."/>
            <person name="Vavrova-Anderson J."/>
            <person name="Brown R."/>
            <person name="Browne H."/>
            <person name="Corton N."/>
            <person name="Hauser H."/>
            <person name="Gamble J."/>
            <person name="Gilderthorp R."/>
            <person name="Marcello L."/>
            <person name="McQuillan J."/>
            <person name="Otto T.D."/>
            <person name="Quail M.A."/>
            <person name="Sanders M.J."/>
            <person name="van Tonder A."/>
            <person name="Ginger M.L."/>
            <person name="Field M.C."/>
            <person name="Barry J.D."/>
            <person name="Hertz-Fowler C."/>
            <person name="Berriman M."/>
        </authorList>
    </citation>
    <scope>NUCLEOTIDE SEQUENCE</scope>
    <source>
        <strain evidence="4">Y486</strain>
    </source>
</reference>
<dbReference type="InterPro" id="IPR022033">
    <property type="entry name" value="Rav1p_C"/>
</dbReference>
<dbReference type="VEuPathDB" id="TriTrypDB:TvY486_0800900"/>
<dbReference type="InterPro" id="IPR052208">
    <property type="entry name" value="DmX-like/RAVE_component"/>
</dbReference>
<dbReference type="Gene3D" id="2.130.10.10">
    <property type="entry name" value="YVTN repeat-like/Quinoprotein amine dehydrogenase"/>
    <property type="match status" value="1"/>
</dbReference>
<proteinExistence type="predicted"/>
<keyword evidence="2" id="KW-0812">Transmembrane</keyword>
<gene>
    <name evidence="4" type="ORF">TVY486_0800900</name>
</gene>
<evidence type="ECO:0000259" key="3">
    <source>
        <dbReference type="Pfam" id="PF12234"/>
    </source>
</evidence>
<feature type="region of interest" description="Disordered" evidence="1">
    <location>
        <begin position="2204"/>
        <end position="2234"/>
    </location>
</feature>
<dbReference type="InterPro" id="IPR015943">
    <property type="entry name" value="WD40/YVTN_repeat-like_dom_sf"/>
</dbReference>
<dbReference type="SMART" id="SM00320">
    <property type="entry name" value="WD40"/>
    <property type="match status" value="3"/>
</dbReference>
<evidence type="ECO:0000256" key="2">
    <source>
        <dbReference type="SAM" id="Phobius"/>
    </source>
</evidence>
<organism evidence="4">
    <name type="scientific">Trypanosoma vivax (strain Y486)</name>
    <dbReference type="NCBI Taxonomy" id="1055687"/>
    <lineage>
        <taxon>Eukaryota</taxon>
        <taxon>Discoba</taxon>
        <taxon>Euglenozoa</taxon>
        <taxon>Kinetoplastea</taxon>
        <taxon>Metakinetoplastina</taxon>
        <taxon>Trypanosomatida</taxon>
        <taxon>Trypanosomatidae</taxon>
        <taxon>Trypanosoma</taxon>
        <taxon>Duttonella</taxon>
    </lineage>
</organism>
<feature type="region of interest" description="Disordered" evidence="1">
    <location>
        <begin position="1736"/>
        <end position="1761"/>
    </location>
</feature>
<evidence type="ECO:0000256" key="1">
    <source>
        <dbReference type="SAM" id="MobiDB-lite"/>
    </source>
</evidence>
<dbReference type="EMBL" id="HE573024">
    <property type="protein sequence ID" value="CCC49482.1"/>
    <property type="molecule type" value="Genomic_DNA"/>
</dbReference>
<protein>
    <recommendedName>
        <fullName evidence="3">RAVE complex protein Rav1 C-terminal domain-containing protein</fullName>
    </recommendedName>
</protein>
<sequence>MSDSFMQSAGLPPDEVIYPQLCIHLSCVSSPDGEVRTAMTTADSLLILRDGTLCASGPLPKHSRHSRGHSHRPQVMTDAVLATSSVCGVRCCSVAVDIRVAVLMNDGVTVVDVKDSDAPMHYHNVCLGNCVGDDATRDACSLSPGSSFIPHWLSKKSLPDRLSEEPEVVDAEFVSFSLLVILLRYEAVVVEVGGNGDVLKWRTRASYIKTAVCPMKMYLAFVRQSNVVEVFPVRPEKDPSHTTYNPLHFQRTPVKECELALPSPLGKSVADFEPGVQGGFVSRGASTRIKAGDIQLIEWYAVLDQSLLGITCRSSDSTQLSLILFTVELLPVVGQMLSKNFEACDAVGSNSNSTHDAALLLVPRGTISLSTVSPTTLSVKSVPSVWPVCASPVWNSALDFLYLEAGGTVHLVSYHCAPMWHRCPFAQAPRTVTAPGVLSPLIAKYGQITGMDTVPDVKGWDDVFGICTPRAKDTLHVQQCRMLLYFVNGMIIQVVVNFTSLSTHVEAFLTLGTDSHSPHLITCRVAPLENPLQQTLLLGITQSRVFVLKRVMRSWLRAEVTVLAVATVPHEHLHQLMHGITHAADGARAEEKERLGEEESIRKFMEAHCADKVHMLPALLRACGGDTGKLLKQLKLKYDALQSPVYATEAEDGSYPSDPVCVDEASLGTGAERGGACDIPESHEGKDDSQTSRLHLSLFNAIVEVKQVEVTVEGIYFLIQSFTSFTVRKKWWKWYIPICLLGDSDNDAEECARIPSVAPVQCMGPYIQTLTGPCVSTPDKDDYVKLEWSLDTRSFTVQSRLWMGEQTQTLCPFEDIPLSYHLVRFSSVLMSNNVTLLAILLATSAAEPQTVLKLYGLDTLRSMATQPSFEVELVIKNVAYFFTSPTGDVFVLRQCDGTVEKWTRIATEDSVQGYTWKSYRVCLGSGQCEAVSAIAPLGTWGSEDVEESGVSLPSEETVYISPDGGLINLSHNAQSKECLEGHGGHVGTCVGGSPGSLEVYHPTPLLMLLIMRQPHTTCTVFKRIRVLASASNVPADKLTTAYILAKQICHDEFEESLLKPSSTSINNEVVSSALVSSLRSTDESIQLDNVTVGLCGHIAPIGADVPKELIDEVVETLMNVRLASLSSYDQFTLLCIVEALRATRLSGVATDSAASRCYFMHRLEQLQRRRLLHTGRNTLSKDCSSMLCKPHSSYMWAALSDAQSQLLEALVPSASSTAIGRGTVSWDEVEAVGLPFWLQSLHQLRAIAERIGREQFQKARDVRDCALMYCLARKPGVVAALCKTTGNAKLEAFFSRNFDEPKNRAAAVGNAYTAVSKNLITYGAAFFILAGEVRNAAHVLLQRHSSVSLALLALRLGSDDNPSDLLWFVEQRRREEQRCGIMNPWEEMCLLWRCGMRHEALSLLTHSAPLRSFDGVDRLMFLNFVGRQMGMERGAGGCNLLFLLAHTIRLSVSAGALLPAKICCNEAETLLSGLQMEGETNKAAGAQPKIEKMETTTSGSAPRMVAHYDTGTLIFQGFDVESDRFDEVSGSTELTCSPGATGSTPTAVPVAQCQSGKCLMGTAVEAAIVRELKFTERSLAKRTLAASFGVATKRNTGNHAHTMLVRVVHVLLAISAVRQVRQFEQHLARLLEEVHCESEPHNGEHAIQSVQVDATVRLVVVALRFALTVMAAGSGDCAFLVALLKLPTVAEVLQEENAQAEKQHTIYTYVDSLIKTRRGVGIMAMDTRLKKEGKLVPPFSKLHGGDGSEEEGPQPHVRDGKDLEQEGRLRTILLSWGVAHLQLSILSDLRLEVERVVKNMDRYSSLQLWLLAYTMCRSKNLFDKAVEDVVNCANHLRGLEHLPFLHQNGLFVQERRRMRRLVNSLEQQFVTSIKLREASAVFEKELKRIFEIVQICDKEVGAIWQLPSAGSHVSMGTETLLAALCENTLTHDAARVLYGRLKNDAATTLQRLESVWIWHHHTMTTYRARLLEVCLGMGPQGVLTTDRLVLTQSDSAICAVDFNHSDYDAIVWKTTSGVMVGGSYHEILAGDGGEVIVWNKLKCHRGARIGGVAYSALKTAPRRPSLSQGKYTHIVAHPRLPFFLASHVDGHIDLYPFVSAVCVGTFDCDRRRVVTDITFSASNYLFAAGMEDGSVYCWRFEACNSDGLGAGGESTDAGVPVYAPVFARNVMPHGGVKVVLFCGTSETLLAAVGSGSEARSEYKDTAVLERRKGHEKPSAQKNTPRPMEADHGGPRSGGLLVLVDLVLPGTTRTIIKLPFVPEFAVYLAGIGSVFCLAGNGYVVLYDVWGSKLYKFQREVCLQESLRITCIAVNRFDEMVAFGTSEGHVLVLPVVSILEGLKHCAVLEERSIFATGETNSPLLVFVSNDKLLHRALKLQLAPENMAHCVVKCMTFTPSVLLVGLSDGKLVAAALVSSVTRHDASLVL</sequence>
<dbReference type="GO" id="GO:0043291">
    <property type="term" value="C:RAVE complex"/>
    <property type="evidence" value="ECO:0007669"/>
    <property type="project" value="TreeGrafter"/>
</dbReference>
<accession>G0U084</accession>
<dbReference type="InterPro" id="IPR036322">
    <property type="entry name" value="WD40_repeat_dom_sf"/>
</dbReference>